<dbReference type="EMBL" id="BMDZ01000002">
    <property type="protein sequence ID" value="GGB25390.1"/>
    <property type="molecule type" value="Genomic_DNA"/>
</dbReference>
<reference evidence="2" key="1">
    <citation type="journal article" date="2019" name="Int. J. Syst. Evol. Microbiol.">
        <title>The Global Catalogue of Microorganisms (GCM) 10K type strain sequencing project: providing services to taxonomists for standard genome sequencing and annotation.</title>
        <authorList>
            <consortium name="The Broad Institute Genomics Platform"/>
            <consortium name="The Broad Institute Genome Sequencing Center for Infectious Disease"/>
            <person name="Wu L."/>
            <person name="Ma J."/>
        </authorList>
    </citation>
    <scope>NUCLEOTIDE SEQUENCE [LARGE SCALE GENOMIC DNA]</scope>
    <source>
        <strain evidence="2">CGMCC 1.10188</strain>
    </source>
</reference>
<dbReference type="InterPro" id="IPR008912">
    <property type="entry name" value="Uncharacterised_CoxE"/>
</dbReference>
<dbReference type="PIRSF" id="PIRSF010256">
    <property type="entry name" value="CoxE_vWa"/>
    <property type="match status" value="1"/>
</dbReference>
<organism evidence="1 2">
    <name type="scientific">Tistrella bauzanensis</name>
    <dbReference type="NCBI Taxonomy" id="657419"/>
    <lineage>
        <taxon>Bacteria</taxon>
        <taxon>Pseudomonadati</taxon>
        <taxon>Pseudomonadota</taxon>
        <taxon>Alphaproteobacteria</taxon>
        <taxon>Geminicoccales</taxon>
        <taxon>Geminicoccaceae</taxon>
        <taxon>Tistrella</taxon>
    </lineage>
</organism>
<gene>
    <name evidence="1" type="ORF">GCM10011505_03250</name>
</gene>
<dbReference type="InterPro" id="IPR036465">
    <property type="entry name" value="vWFA_dom_sf"/>
</dbReference>
<sequence>MTGDSMTGRPATDNGTSGRLPANIARFARLLRRAGLTIGPGDVLVAAEAMAAVDMASRPQVHAALKATLVKRREHLALFEQAFDVFWRDPQLRERLLALLLPQVEADRPPDGRKLARRLADAFTGDAPPPPPPSGQKVREETRIDASLTWDATERLKTRDFEQMSAVEAAEARRAIRLIRARLPERPTRRMKPAPHGRRIDLRRSLQAQIRSGGEAVRLARRGPRRERPPLVAIVDVSGSMDAYARMMLHLLHAMMQDAGQRVSVFLFGTRLSNVTHDLARRDPDEALAAVGGRVKDWSGGTRIGPSLADFNRRFARRVLTRNAVVLLVTDGLDRAEDDVLGRAVERLSRLTPRLIWLNPLLRFDGFQPAARGVRAILPHVHEFRAVHNLIGIEALATALTRPAAAADPRLEAWRRQIRSETQIRPETLQPGA</sequence>
<dbReference type="Pfam" id="PF05762">
    <property type="entry name" value="VWA_CoxE"/>
    <property type="match status" value="1"/>
</dbReference>
<evidence type="ECO:0000313" key="2">
    <source>
        <dbReference type="Proteomes" id="UP000603352"/>
    </source>
</evidence>
<dbReference type="RefSeq" id="WP_229707739.1">
    <property type="nucleotide sequence ID" value="NZ_BMDZ01000002.1"/>
</dbReference>
<accession>A0ABQ1I9D4</accession>
<comment type="caution">
    <text evidence="1">The sequence shown here is derived from an EMBL/GenBank/DDBJ whole genome shotgun (WGS) entry which is preliminary data.</text>
</comment>
<dbReference type="Gene3D" id="3.40.50.410">
    <property type="entry name" value="von Willebrand factor, type A domain"/>
    <property type="match status" value="1"/>
</dbReference>
<dbReference type="CDD" id="cd00198">
    <property type="entry name" value="vWFA"/>
    <property type="match status" value="1"/>
</dbReference>
<dbReference type="Proteomes" id="UP000603352">
    <property type="component" value="Unassembled WGS sequence"/>
</dbReference>
<dbReference type="PANTHER" id="PTHR39338:SF6">
    <property type="entry name" value="BLL5662 PROTEIN"/>
    <property type="match status" value="1"/>
</dbReference>
<dbReference type="SUPFAM" id="SSF53300">
    <property type="entry name" value="vWA-like"/>
    <property type="match status" value="1"/>
</dbReference>
<dbReference type="PANTHER" id="PTHR39338">
    <property type="entry name" value="BLL5662 PROTEIN-RELATED"/>
    <property type="match status" value="1"/>
</dbReference>
<protein>
    <submittedName>
        <fullName evidence="1">VWA domain-containing protein</fullName>
    </submittedName>
</protein>
<dbReference type="InterPro" id="IPR011195">
    <property type="entry name" value="UCP010256"/>
</dbReference>
<proteinExistence type="predicted"/>
<keyword evidence="2" id="KW-1185">Reference proteome</keyword>
<name>A0ABQ1I9D4_9PROT</name>
<evidence type="ECO:0000313" key="1">
    <source>
        <dbReference type="EMBL" id="GGB25390.1"/>
    </source>
</evidence>